<dbReference type="Gene3D" id="1.10.10.10">
    <property type="entry name" value="Winged helix-like DNA-binding domain superfamily/Winged helix DNA-binding domain"/>
    <property type="match status" value="1"/>
</dbReference>
<dbReference type="PROSITE" id="PS50944">
    <property type="entry name" value="HTH_DTXR"/>
    <property type="match status" value="1"/>
</dbReference>
<dbReference type="InterPro" id="IPR036421">
    <property type="entry name" value="Fe_dep_repressor_sf"/>
</dbReference>
<evidence type="ECO:0000313" key="17">
    <source>
        <dbReference type="Proteomes" id="UP001054820"/>
    </source>
</evidence>
<gene>
    <name evidence="16" type="ORF">THMIRHAM_13790</name>
</gene>
<comment type="function">
    <text evidence="13">In the presence of manganese, represses expression of mntH and mntS. Up-regulates expression of mntP.</text>
</comment>
<dbReference type="InterPro" id="IPR038157">
    <property type="entry name" value="FeoA_core_dom"/>
</dbReference>
<evidence type="ECO:0000256" key="4">
    <source>
        <dbReference type="ARBA" id="ARBA00022386"/>
    </source>
</evidence>
<comment type="subunit">
    <text evidence="3">Homodimer.</text>
</comment>
<dbReference type="InterPro" id="IPR050536">
    <property type="entry name" value="DtxR_MntR_Metal-Reg"/>
</dbReference>
<dbReference type="SUPFAM" id="SSF46785">
    <property type="entry name" value="Winged helix' DNA-binding domain"/>
    <property type="match status" value="1"/>
</dbReference>
<keyword evidence="5" id="KW-0963">Cytoplasm</keyword>
<dbReference type="EMBL" id="AP024202">
    <property type="protein sequence ID" value="BCN93594.1"/>
    <property type="molecule type" value="Genomic_DNA"/>
</dbReference>
<evidence type="ECO:0000256" key="13">
    <source>
        <dbReference type="ARBA" id="ARBA00025185"/>
    </source>
</evidence>
<dbReference type="SUPFAM" id="SSF50037">
    <property type="entry name" value="C-terminal domain of transcriptional repressors"/>
    <property type="match status" value="1"/>
</dbReference>
<evidence type="ECO:0000256" key="3">
    <source>
        <dbReference type="ARBA" id="ARBA00011738"/>
    </source>
</evidence>
<keyword evidence="7" id="KW-0408">Iron</keyword>
<dbReference type="InterPro" id="IPR036390">
    <property type="entry name" value="WH_DNA-bd_sf"/>
</dbReference>
<dbReference type="Pfam" id="PF04023">
    <property type="entry name" value="FeoA"/>
    <property type="match status" value="1"/>
</dbReference>
<dbReference type="Gene3D" id="2.30.30.90">
    <property type="match status" value="1"/>
</dbReference>
<evidence type="ECO:0000256" key="11">
    <source>
        <dbReference type="ARBA" id="ARBA00023163"/>
    </source>
</evidence>
<evidence type="ECO:0000256" key="9">
    <source>
        <dbReference type="ARBA" id="ARBA00023125"/>
    </source>
</evidence>
<comment type="subcellular location">
    <subcellularLocation>
        <location evidence="1">Cytoplasm</location>
    </subcellularLocation>
</comment>
<evidence type="ECO:0000256" key="14">
    <source>
        <dbReference type="ARBA" id="ARBA00032593"/>
    </source>
</evidence>
<evidence type="ECO:0000256" key="10">
    <source>
        <dbReference type="ARBA" id="ARBA00023159"/>
    </source>
</evidence>
<sequence>MASKALEDYLKIIYKLEDKSSEKGVQTSVIAERLSISQASVSNMLKKLAEQDFISYEPYYGVSLTASGRKIALNMIRKHRILELYLVERLNYSWDEVDEEAEVLEHAVSDTLANRMWDDLGQPTHDPHGSPIPSVDGELVKQNLVPLIDIPLGQQVQVIRIKNRSPEELRYLANIGLTTGVSLTIKNMAPLNGPLLVEVEDKSLHAIDYRLAMALYVGEPKAKKANQK</sequence>
<evidence type="ECO:0000256" key="1">
    <source>
        <dbReference type="ARBA" id="ARBA00004496"/>
    </source>
</evidence>
<keyword evidence="12" id="KW-0464">Manganese</keyword>
<keyword evidence="6" id="KW-0678">Repressor</keyword>
<dbReference type="Proteomes" id="UP001054820">
    <property type="component" value="Chromosome"/>
</dbReference>
<keyword evidence="8" id="KW-0805">Transcription regulation</keyword>
<evidence type="ECO:0000256" key="6">
    <source>
        <dbReference type="ARBA" id="ARBA00022491"/>
    </source>
</evidence>
<evidence type="ECO:0000256" key="2">
    <source>
        <dbReference type="ARBA" id="ARBA00007871"/>
    </source>
</evidence>
<evidence type="ECO:0000313" key="16">
    <source>
        <dbReference type="EMBL" id="BCN93594.1"/>
    </source>
</evidence>
<evidence type="ECO:0000256" key="5">
    <source>
        <dbReference type="ARBA" id="ARBA00022490"/>
    </source>
</evidence>
<organism evidence="16 17">
    <name type="scientific">Thiomicrorhabdus immobilis</name>
    <dbReference type="NCBI Taxonomy" id="2791037"/>
    <lineage>
        <taxon>Bacteria</taxon>
        <taxon>Pseudomonadati</taxon>
        <taxon>Pseudomonadota</taxon>
        <taxon>Gammaproteobacteria</taxon>
        <taxon>Thiotrichales</taxon>
        <taxon>Piscirickettsiaceae</taxon>
        <taxon>Thiomicrorhabdus</taxon>
    </lineage>
</organism>
<dbReference type="SUPFAM" id="SSF47979">
    <property type="entry name" value="Iron-dependent repressor protein, dimerization domain"/>
    <property type="match status" value="1"/>
</dbReference>
<keyword evidence="10" id="KW-0010">Activator</keyword>
<keyword evidence="9" id="KW-0238">DNA-binding</keyword>
<dbReference type="Gene3D" id="1.10.60.10">
    <property type="entry name" value="Iron dependent repressor, metal binding and dimerisation domain"/>
    <property type="match status" value="1"/>
</dbReference>
<name>A0ABM7MDU9_9GAMM</name>
<protein>
    <recommendedName>
        <fullName evidence="4">Transcriptional regulator MntR</fullName>
    </recommendedName>
    <alternativeName>
        <fullName evidence="14">Manganese transport regulator</fullName>
    </alternativeName>
</protein>
<dbReference type="PANTHER" id="PTHR33238">
    <property type="entry name" value="IRON (METAL) DEPENDENT REPRESSOR, DTXR FAMILY"/>
    <property type="match status" value="1"/>
</dbReference>
<feature type="domain" description="HTH dtxR-type" evidence="15">
    <location>
        <begin position="1"/>
        <end position="65"/>
    </location>
</feature>
<dbReference type="PANTHER" id="PTHR33238:SF11">
    <property type="entry name" value="TRANSCRIPTIONAL REGULATOR MNTR"/>
    <property type="match status" value="1"/>
</dbReference>
<evidence type="ECO:0000256" key="12">
    <source>
        <dbReference type="ARBA" id="ARBA00023211"/>
    </source>
</evidence>
<accession>A0ABM7MDU9</accession>
<dbReference type="InterPro" id="IPR001367">
    <property type="entry name" value="Fe_dep_repressor"/>
</dbReference>
<evidence type="ECO:0000256" key="7">
    <source>
        <dbReference type="ARBA" id="ARBA00023004"/>
    </source>
</evidence>
<dbReference type="InterPro" id="IPR022687">
    <property type="entry name" value="HTH_DTXR"/>
</dbReference>
<evidence type="ECO:0000256" key="8">
    <source>
        <dbReference type="ARBA" id="ARBA00023015"/>
    </source>
</evidence>
<dbReference type="SMART" id="SM00899">
    <property type="entry name" value="FeoA"/>
    <property type="match status" value="1"/>
</dbReference>
<proteinExistence type="inferred from homology"/>
<dbReference type="InterPro" id="IPR036388">
    <property type="entry name" value="WH-like_DNA-bd_sf"/>
</dbReference>
<keyword evidence="11" id="KW-0804">Transcription</keyword>
<dbReference type="InterPro" id="IPR022689">
    <property type="entry name" value="Iron_dep_repressor"/>
</dbReference>
<dbReference type="Pfam" id="PF01325">
    <property type="entry name" value="Fe_dep_repress"/>
    <property type="match status" value="1"/>
</dbReference>
<dbReference type="RefSeq" id="WP_237260832.1">
    <property type="nucleotide sequence ID" value="NZ_AP024202.1"/>
</dbReference>
<dbReference type="InterPro" id="IPR007167">
    <property type="entry name" value="Fe-transptr_FeoA-like"/>
</dbReference>
<comment type="similarity">
    <text evidence="2">Belongs to the DtxR/MntR family.</text>
</comment>
<dbReference type="SMART" id="SM00529">
    <property type="entry name" value="HTH_DTXR"/>
    <property type="match status" value="1"/>
</dbReference>
<dbReference type="Pfam" id="PF02742">
    <property type="entry name" value="Fe_dep_repr_C"/>
    <property type="match status" value="1"/>
</dbReference>
<evidence type="ECO:0000259" key="15">
    <source>
        <dbReference type="PROSITE" id="PS50944"/>
    </source>
</evidence>
<dbReference type="InterPro" id="IPR008988">
    <property type="entry name" value="Transcriptional_repressor_C"/>
</dbReference>
<keyword evidence="17" id="KW-1185">Reference proteome</keyword>
<reference evidence="16" key="1">
    <citation type="journal article" date="2022" name="Arch. Microbiol.">
        <title>Thiomicrorhabdus immobilis sp. nov., a mesophilic sulfur-oxidizing bacterium isolated from sediment of a brackish lake in northern Japan.</title>
        <authorList>
            <person name="Kojima H."/>
            <person name="Mochizuki J."/>
            <person name="Kanda M."/>
            <person name="Watanabe T."/>
            <person name="Fukui M."/>
        </authorList>
    </citation>
    <scope>NUCLEOTIDE SEQUENCE</scope>
    <source>
        <strain evidence="16">Am19</strain>
    </source>
</reference>